<dbReference type="STRING" id="1560345.AWL63_21005"/>
<keyword evidence="2" id="KW-1185">Reference proteome</keyword>
<dbReference type="RefSeq" id="WP_069206584.1">
    <property type="nucleotide sequence ID" value="NZ_CP014168.1"/>
</dbReference>
<evidence type="ECO:0000313" key="1">
    <source>
        <dbReference type="EMBL" id="AOH86068.1"/>
    </source>
</evidence>
<dbReference type="SUPFAM" id="SSF56059">
    <property type="entry name" value="Glutathione synthetase ATP-binding domain-like"/>
    <property type="match status" value="1"/>
</dbReference>
<protein>
    <recommendedName>
        <fullName evidence="3">ATP-grasp domain-containing protein</fullName>
    </recommendedName>
</protein>
<dbReference type="Pfam" id="PF15632">
    <property type="entry name" value="ATPgrasp_Ter"/>
    <property type="match status" value="1"/>
</dbReference>
<dbReference type="OrthoDB" id="9803907at2"/>
<dbReference type="AlphaFoldDB" id="A0A1B3ZF66"/>
<name>A0A1B3ZF66_9SPHN</name>
<evidence type="ECO:0000313" key="2">
    <source>
        <dbReference type="Proteomes" id="UP000094256"/>
    </source>
</evidence>
<dbReference type="EMBL" id="CP014168">
    <property type="protein sequence ID" value="AOH86068.1"/>
    <property type="molecule type" value="Genomic_DNA"/>
</dbReference>
<accession>A0A1B3ZF66</accession>
<evidence type="ECO:0008006" key="3">
    <source>
        <dbReference type="Google" id="ProtNLM"/>
    </source>
</evidence>
<organism evidence="1 2">
    <name type="scientific">Sphingomonas panacis</name>
    <dbReference type="NCBI Taxonomy" id="1560345"/>
    <lineage>
        <taxon>Bacteria</taxon>
        <taxon>Pseudomonadati</taxon>
        <taxon>Pseudomonadota</taxon>
        <taxon>Alphaproteobacteria</taxon>
        <taxon>Sphingomonadales</taxon>
        <taxon>Sphingomonadaceae</taxon>
        <taxon>Sphingomonas</taxon>
    </lineage>
</organism>
<dbReference type="Gene3D" id="3.30.470.20">
    <property type="entry name" value="ATP-grasp fold, B domain"/>
    <property type="match status" value="1"/>
</dbReference>
<sequence length="332" mass="35695">MKVWFNQSFSLRNIVARIVSERPGVQLAVSAIDPESPVCDVAPEFWQEPARGTVDYPEWLLATAIERRVDALVAQRGRMDVAAMADRFAAEGIALHVAADAVTLRLLDDKAAFSVALAGDPMLCPTIPVTSALAFEAAVDALTQGGASACVKPSTGIYGAGYWTLDAVAALQHLADPDARRITPEVYAAALREGEARGEDFSLLVMEHLPGLEASVDVVADRGDVLVAAVRTKLDANRQRIETRHPLIAHATGLVARYALHGAVNVQYRQDRGGAWRILEINTRAAGGASYCDAVGIPFSTTWIDVVTGTARRFDADVDAEIVAVVRAERRR</sequence>
<dbReference type="Proteomes" id="UP000094256">
    <property type="component" value="Chromosome"/>
</dbReference>
<reference evidence="1 2" key="1">
    <citation type="submission" date="2016-01" db="EMBL/GenBank/DDBJ databases">
        <title>Complete genome and mega plasmid sequence of Sphingomonas panacis DCY99 elicits systemic resistance in rice to Xanthomonas oryzae.</title>
        <authorList>
            <person name="Kim Y.J."/>
            <person name="Yang D.C."/>
            <person name="Sing P."/>
        </authorList>
    </citation>
    <scope>NUCLEOTIDE SEQUENCE [LARGE SCALE GENOMIC DNA]</scope>
    <source>
        <strain evidence="1 2">DCY99</strain>
    </source>
</reference>
<proteinExistence type="predicted"/>
<gene>
    <name evidence="1" type="ORF">AWL63_21005</name>
</gene>
<dbReference type="KEGG" id="span:AWL63_21005"/>